<protein>
    <recommendedName>
        <fullName evidence="8">tRNA N6-adenosine threonylcarbamoyltransferase</fullName>
        <ecNumber evidence="8">2.3.1.234</ecNumber>
    </recommendedName>
    <alternativeName>
        <fullName evidence="8">N6-L-threonylcarbamoyladenine synthase</fullName>
        <shortName evidence="8">t(6)A synthase</shortName>
    </alternativeName>
    <alternativeName>
        <fullName evidence="8">t(6)A37 threonylcarbamoyladenosine biosynthesis protein TsaD</fullName>
    </alternativeName>
    <alternativeName>
        <fullName evidence="8">tRNA threonylcarbamoyladenosine biosynthesis protein TsaD</fullName>
    </alternativeName>
</protein>
<dbReference type="GO" id="GO:0002949">
    <property type="term" value="P:tRNA threonylcarbamoyladenosine modification"/>
    <property type="evidence" value="ECO:0007669"/>
    <property type="project" value="UniProtKB-UniRule"/>
</dbReference>
<feature type="binding site" evidence="8">
    <location>
        <position position="113"/>
    </location>
    <ligand>
        <name>Fe cation</name>
        <dbReference type="ChEBI" id="CHEBI:24875"/>
    </ligand>
</feature>
<keyword evidence="2 8" id="KW-0808">Transferase</keyword>
<dbReference type="PANTHER" id="PTHR11735:SF6">
    <property type="entry name" value="TRNA N6-ADENOSINE THREONYLCARBAMOYLTRANSFERASE, MITOCHONDRIAL"/>
    <property type="match status" value="1"/>
</dbReference>
<keyword evidence="3 8" id="KW-0819">tRNA processing</keyword>
<name>A0A564ZK20_9BACT</name>
<dbReference type="PANTHER" id="PTHR11735">
    <property type="entry name" value="TRNA N6-ADENOSINE THREONYLCARBAMOYLTRANSFERASE"/>
    <property type="match status" value="1"/>
</dbReference>
<evidence type="ECO:0000256" key="6">
    <source>
        <dbReference type="ARBA" id="ARBA00023315"/>
    </source>
</evidence>
<dbReference type="NCBIfam" id="TIGR00329">
    <property type="entry name" value="gcp_kae1"/>
    <property type="match status" value="1"/>
</dbReference>
<dbReference type="EC" id="2.3.1.234" evidence="8"/>
<comment type="catalytic activity">
    <reaction evidence="7 8">
        <text>L-threonylcarbamoyladenylate + adenosine(37) in tRNA = N(6)-L-threonylcarbamoyladenosine(37) in tRNA + AMP + H(+)</text>
        <dbReference type="Rhea" id="RHEA:37059"/>
        <dbReference type="Rhea" id="RHEA-COMP:10162"/>
        <dbReference type="Rhea" id="RHEA-COMP:10163"/>
        <dbReference type="ChEBI" id="CHEBI:15378"/>
        <dbReference type="ChEBI" id="CHEBI:73682"/>
        <dbReference type="ChEBI" id="CHEBI:74411"/>
        <dbReference type="ChEBI" id="CHEBI:74418"/>
        <dbReference type="ChEBI" id="CHEBI:456215"/>
        <dbReference type="EC" id="2.3.1.234"/>
    </reaction>
</comment>
<feature type="binding site" evidence="8">
    <location>
        <position position="323"/>
    </location>
    <ligand>
        <name>Fe cation</name>
        <dbReference type="ChEBI" id="CHEBI:24875"/>
    </ligand>
</feature>
<evidence type="ECO:0000256" key="8">
    <source>
        <dbReference type="HAMAP-Rule" id="MF_01445"/>
    </source>
</evidence>
<dbReference type="PRINTS" id="PR00789">
    <property type="entry name" value="OSIALOPTASE"/>
</dbReference>
<dbReference type="InterPro" id="IPR000905">
    <property type="entry name" value="Gcp-like_dom"/>
</dbReference>
<evidence type="ECO:0000313" key="11">
    <source>
        <dbReference type="Proteomes" id="UP000334340"/>
    </source>
</evidence>
<comment type="subcellular location">
    <subcellularLocation>
        <location evidence="8">Cytoplasm</location>
    </subcellularLocation>
</comment>
<feature type="binding site" evidence="8">
    <location>
        <position position="295"/>
    </location>
    <ligand>
        <name>substrate</name>
    </ligand>
</feature>
<dbReference type="NCBIfam" id="TIGR03723">
    <property type="entry name" value="T6A_TsaD_YgjD"/>
    <property type="match status" value="1"/>
</dbReference>
<feature type="domain" description="Gcp-like" evidence="9">
    <location>
        <begin position="26"/>
        <end position="329"/>
    </location>
</feature>
<evidence type="ECO:0000259" key="9">
    <source>
        <dbReference type="Pfam" id="PF00814"/>
    </source>
</evidence>
<evidence type="ECO:0000256" key="4">
    <source>
        <dbReference type="ARBA" id="ARBA00022723"/>
    </source>
</evidence>
<dbReference type="InterPro" id="IPR017861">
    <property type="entry name" value="KAE1/TsaD"/>
</dbReference>
<keyword evidence="1 8" id="KW-0963">Cytoplasm</keyword>
<evidence type="ECO:0000256" key="2">
    <source>
        <dbReference type="ARBA" id="ARBA00022679"/>
    </source>
</evidence>
<dbReference type="SUPFAM" id="SSF53067">
    <property type="entry name" value="Actin-like ATPase domain"/>
    <property type="match status" value="2"/>
</dbReference>
<keyword evidence="11" id="KW-1185">Reference proteome</keyword>
<feature type="binding site" evidence="8">
    <location>
        <position position="117"/>
    </location>
    <ligand>
        <name>Fe cation</name>
        <dbReference type="ChEBI" id="CHEBI:24875"/>
    </ligand>
</feature>
<dbReference type="EMBL" id="CABIKM010000026">
    <property type="protein sequence ID" value="VUZ85466.1"/>
    <property type="molecule type" value="Genomic_DNA"/>
</dbReference>
<feature type="binding site" evidence="8">
    <location>
        <position position="182"/>
    </location>
    <ligand>
        <name>substrate</name>
    </ligand>
</feature>
<keyword evidence="5 8" id="KW-0408">Iron</keyword>
<evidence type="ECO:0000256" key="3">
    <source>
        <dbReference type="ARBA" id="ARBA00022694"/>
    </source>
</evidence>
<dbReference type="CDD" id="cd24133">
    <property type="entry name" value="ASKHA_NBD_TsaD_bac"/>
    <property type="match status" value="1"/>
</dbReference>
<dbReference type="FunFam" id="3.30.420.40:FF:000012">
    <property type="entry name" value="tRNA N6-adenosine threonylcarbamoyltransferase"/>
    <property type="match status" value="1"/>
</dbReference>
<comment type="function">
    <text evidence="8">Required for the formation of a threonylcarbamoyl group on adenosine at position 37 (t(6)A37) in tRNAs that read codons beginning with adenine. Is involved in the transfer of the threonylcarbamoyl moiety of threonylcarbamoyl-AMP (TC-AMP) to the N6 group of A37, together with TsaE and TsaB. TsaD likely plays a direct catalytic role in this reaction.</text>
</comment>
<comment type="similarity">
    <text evidence="8">Belongs to the KAE1 / TsaD family.</text>
</comment>
<dbReference type="InterPro" id="IPR022450">
    <property type="entry name" value="TsaD"/>
</dbReference>
<dbReference type="FunFam" id="3.30.420.40:FF:000040">
    <property type="entry name" value="tRNA N6-adenosine threonylcarbamoyltransferase"/>
    <property type="match status" value="1"/>
</dbReference>
<feature type="binding site" evidence="8">
    <location>
        <begin position="136"/>
        <end position="140"/>
    </location>
    <ligand>
        <name>substrate</name>
    </ligand>
</feature>
<dbReference type="InterPro" id="IPR043129">
    <property type="entry name" value="ATPase_NBD"/>
</dbReference>
<keyword evidence="4 8" id="KW-0479">Metal-binding</keyword>
<evidence type="ECO:0000256" key="1">
    <source>
        <dbReference type="ARBA" id="ARBA00022490"/>
    </source>
</evidence>
<dbReference type="HAMAP" id="MF_01445">
    <property type="entry name" value="TsaD"/>
    <property type="match status" value="1"/>
</dbReference>
<gene>
    <name evidence="8" type="primary">tsaD</name>
    <name evidence="10" type="ORF">MELA_01851</name>
</gene>
<comment type="cofactor">
    <cofactor evidence="8">
        <name>Fe(2+)</name>
        <dbReference type="ChEBI" id="CHEBI:29033"/>
    </cofactor>
    <text evidence="8">Binds 1 Fe(2+) ion per subunit.</text>
</comment>
<dbReference type="AlphaFoldDB" id="A0A564ZK20"/>
<evidence type="ECO:0000256" key="5">
    <source>
        <dbReference type="ARBA" id="ARBA00023004"/>
    </source>
</evidence>
<dbReference type="GO" id="GO:0005737">
    <property type="term" value="C:cytoplasm"/>
    <property type="evidence" value="ECO:0007669"/>
    <property type="project" value="UniProtKB-SubCell"/>
</dbReference>
<dbReference type="Gene3D" id="3.30.420.40">
    <property type="match status" value="2"/>
</dbReference>
<organism evidence="10 11">
    <name type="scientific">Candidatus Methylomirabilis lanthanidiphila</name>
    <dbReference type="NCBI Taxonomy" id="2211376"/>
    <lineage>
        <taxon>Bacteria</taxon>
        <taxon>Candidatus Methylomirabilota</taxon>
        <taxon>Candidatus Methylomirabilia</taxon>
        <taxon>Candidatus Methylomirabilales</taxon>
        <taxon>Candidatus Methylomirabilaceae</taxon>
        <taxon>Candidatus Methylomirabilis</taxon>
    </lineage>
</organism>
<keyword evidence="6 8" id="KW-0012">Acyltransferase</keyword>
<proteinExistence type="inferred from homology"/>
<dbReference type="GO" id="GO:0005506">
    <property type="term" value="F:iron ion binding"/>
    <property type="evidence" value="ECO:0007669"/>
    <property type="project" value="UniProtKB-UniRule"/>
</dbReference>
<sequence>MAHLTLGIETSCDETAAAVLEDGRQIRSSVVASQDLLHAPYGGVVPELASRRHLEALWPVVREALTRARVSLGDLDGIAATAGPGLIGSLLVGLCFGKALAFARNIPLVGVNHLEGHLYAALLDREDLSFPFTGLVASGGHTHLYQATAPGQYRLLGRTLDDAAGEAFDKVAKYLSLGYPGGPRIEEWARKGDPNVVRFPRPVPSRGPYDFSFSGLKTAVVNYVKQSAVSSQQSESSSLQPSASSLQPVLDPDLVADICAGFQEAVVDVLVRVSLTAAKASASRRLVLAGGVACNGRLRSQLAHRAAEEGIQVYCPNPSLCTDNAAMIAAAGYPRLLRGERALLSLNADADLALGLT</sequence>
<evidence type="ECO:0000313" key="10">
    <source>
        <dbReference type="EMBL" id="VUZ85466.1"/>
    </source>
</evidence>
<dbReference type="Proteomes" id="UP000334340">
    <property type="component" value="Unassembled WGS sequence"/>
</dbReference>
<accession>A0A564ZK20</accession>
<dbReference type="GO" id="GO:0061711">
    <property type="term" value="F:tRNA N(6)-L-threonylcarbamoyladenine synthase activity"/>
    <property type="evidence" value="ECO:0007669"/>
    <property type="project" value="UniProtKB-EC"/>
</dbReference>
<feature type="binding site" evidence="8">
    <location>
        <position position="169"/>
    </location>
    <ligand>
        <name>substrate</name>
    </ligand>
</feature>
<dbReference type="Pfam" id="PF00814">
    <property type="entry name" value="TsaD"/>
    <property type="match status" value="1"/>
</dbReference>
<reference evidence="10 11" key="1">
    <citation type="submission" date="2019-07" db="EMBL/GenBank/DDBJ databases">
        <authorList>
            <person name="Cremers G."/>
        </authorList>
    </citation>
    <scope>NUCLEOTIDE SEQUENCE [LARGE SCALE GENOMIC DNA]</scope>
</reference>
<evidence type="ECO:0000256" key="7">
    <source>
        <dbReference type="ARBA" id="ARBA00048117"/>
    </source>
</evidence>
<feature type="binding site" evidence="8">
    <location>
        <position position="186"/>
    </location>
    <ligand>
        <name>substrate</name>
    </ligand>
</feature>